<dbReference type="GO" id="GO:0016706">
    <property type="term" value="F:2-oxoglutarate-dependent dioxygenase activity"/>
    <property type="evidence" value="ECO:0007669"/>
    <property type="project" value="UniProtKB-ARBA"/>
</dbReference>
<accession>A0A177LX36</accession>
<proteinExistence type="predicted"/>
<name>A0A177LX36_METMH</name>
<organism evidence="1 2">
    <name type="scientific">Methylomonas methanica</name>
    <dbReference type="NCBI Taxonomy" id="421"/>
    <lineage>
        <taxon>Bacteria</taxon>
        <taxon>Pseudomonadati</taxon>
        <taxon>Pseudomonadota</taxon>
        <taxon>Gammaproteobacteria</taxon>
        <taxon>Methylococcales</taxon>
        <taxon>Methylococcaceae</taxon>
        <taxon>Methylomonas</taxon>
    </lineage>
</organism>
<dbReference type="AlphaFoldDB" id="A0A177LX36"/>
<dbReference type="EMBL" id="LUUH01000099">
    <property type="protein sequence ID" value="OAH97522.1"/>
    <property type="molecule type" value="Genomic_DNA"/>
</dbReference>
<dbReference type="Proteomes" id="UP000077763">
    <property type="component" value="Unassembled WGS sequence"/>
</dbReference>
<dbReference type="InterPro" id="IPR008775">
    <property type="entry name" value="Phytyl_CoA_dOase-like"/>
</dbReference>
<dbReference type="PANTHER" id="PTHR20883:SF14">
    <property type="entry name" value="PHYTANOYL-COA DIOXYGENASE"/>
    <property type="match status" value="1"/>
</dbReference>
<dbReference type="PANTHER" id="PTHR20883">
    <property type="entry name" value="PHYTANOYL-COA DIOXYGENASE DOMAIN CONTAINING 1"/>
    <property type="match status" value="1"/>
</dbReference>
<reference evidence="1 2" key="1">
    <citation type="submission" date="2016-03" db="EMBL/GenBank/DDBJ databases">
        <authorList>
            <person name="Ploux O."/>
        </authorList>
    </citation>
    <scope>NUCLEOTIDE SEQUENCE [LARGE SCALE GENOMIC DNA]</scope>
    <source>
        <strain evidence="1 2">R-45371</strain>
    </source>
</reference>
<comment type="caution">
    <text evidence="1">The sequence shown here is derived from an EMBL/GenBank/DDBJ whole genome shotgun (WGS) entry which is preliminary data.</text>
</comment>
<protein>
    <submittedName>
        <fullName evidence="1">Phytanoyl-CoA dioxygenase</fullName>
    </submittedName>
</protein>
<evidence type="ECO:0000313" key="1">
    <source>
        <dbReference type="EMBL" id="OAH97522.1"/>
    </source>
</evidence>
<dbReference type="Pfam" id="PF05721">
    <property type="entry name" value="PhyH"/>
    <property type="match status" value="1"/>
</dbReference>
<keyword evidence="1" id="KW-0223">Dioxygenase</keyword>
<dbReference type="SUPFAM" id="SSF51197">
    <property type="entry name" value="Clavaminate synthase-like"/>
    <property type="match status" value="1"/>
</dbReference>
<keyword evidence="1" id="KW-0560">Oxidoreductase</keyword>
<dbReference type="Gene3D" id="2.60.120.620">
    <property type="entry name" value="q2cbj1_9rhob like domain"/>
    <property type="match status" value="1"/>
</dbReference>
<evidence type="ECO:0000313" key="2">
    <source>
        <dbReference type="Proteomes" id="UP000077763"/>
    </source>
</evidence>
<sequence>MNGKNMESAETYRQQGYLVVKSLFSPSEIDALSKIVDRIHGQWLNENHSSYIEQRLVNMHSLTHPRYFEQHPAERLHFFQLLSAKHLTTLIGNLFGEEIYFHNTQLFFNPHQNSRQPYWHRDMQYSPIDDADLQAEQPNMLALHIRIPLLPETGIELIPGTHQRWDTELERNVRLELNGHTNSESLPNSVLIGLEPGDILIFDAQMLHRGNYQPNPRRKALDLCVGRPHRYTTQYLDTDNLPTSAELDAIENKQWYKLARRMLIQTRQS</sequence>
<gene>
    <name evidence="1" type="ORF">A1353_02635</name>
</gene>
<dbReference type="GO" id="GO:0005506">
    <property type="term" value="F:iron ion binding"/>
    <property type="evidence" value="ECO:0007669"/>
    <property type="project" value="UniProtKB-ARBA"/>
</dbReference>